<sequence length="174" mass="18861">MRVSALLGPSDVEEVVVYASSRESDVAVHSDIGVATTLFDLSRVGNWREGVVLLEHQSGKRKALEITGITIPTIQSFLYSLQQTVLITKTESPPGAPMGGIDVSGAWPDPWWTWLLEGAKAALPHILAGNLPIAALRGIGGAFASFLEEKTTQVHKKRAEEKIRETGMQEETVE</sequence>
<feature type="region of interest" description="Disordered" evidence="1">
    <location>
        <begin position="154"/>
        <end position="174"/>
    </location>
</feature>
<reference evidence="4" key="2">
    <citation type="submission" date="2019-09" db="UniProtKB">
        <authorList>
            <consortium name="WormBaseParasite"/>
        </authorList>
    </citation>
    <scope>IDENTIFICATION</scope>
</reference>
<evidence type="ECO:0000313" key="4">
    <source>
        <dbReference type="WBParaSite" id="HPBE_0002600101-mRNA-1"/>
    </source>
</evidence>
<proteinExistence type="predicted"/>
<accession>A0A183GTI1</accession>
<dbReference type="WBParaSite" id="HPBE_0002600101-mRNA-1">
    <property type="protein sequence ID" value="HPBE_0002600101-mRNA-1"/>
    <property type="gene ID" value="HPBE_0002600101"/>
</dbReference>
<accession>A0A3P8EKQ1</accession>
<dbReference type="Proteomes" id="UP000050761">
    <property type="component" value="Unassembled WGS sequence"/>
</dbReference>
<protein>
    <submittedName>
        <fullName evidence="4">ATG_C domain-containing protein</fullName>
    </submittedName>
</protein>
<organism evidence="3 4">
    <name type="scientific">Heligmosomoides polygyrus</name>
    <name type="common">Parasitic roundworm</name>
    <dbReference type="NCBI Taxonomy" id="6339"/>
    <lineage>
        <taxon>Eukaryota</taxon>
        <taxon>Metazoa</taxon>
        <taxon>Ecdysozoa</taxon>
        <taxon>Nematoda</taxon>
        <taxon>Chromadorea</taxon>
        <taxon>Rhabditida</taxon>
        <taxon>Rhabditina</taxon>
        <taxon>Rhabditomorpha</taxon>
        <taxon>Strongyloidea</taxon>
        <taxon>Heligmosomidae</taxon>
        <taxon>Heligmosomoides</taxon>
    </lineage>
</organism>
<dbReference type="EMBL" id="UZAH01038999">
    <property type="protein sequence ID" value="VDP55150.1"/>
    <property type="molecule type" value="Genomic_DNA"/>
</dbReference>
<evidence type="ECO:0000313" key="2">
    <source>
        <dbReference type="EMBL" id="VDP55150.1"/>
    </source>
</evidence>
<keyword evidence="3" id="KW-1185">Reference proteome</keyword>
<evidence type="ECO:0000313" key="3">
    <source>
        <dbReference type="Proteomes" id="UP000050761"/>
    </source>
</evidence>
<dbReference type="AlphaFoldDB" id="A0A183GTI1"/>
<name>A0A183GTI1_HELPZ</name>
<reference evidence="2 3" key="1">
    <citation type="submission" date="2018-11" db="EMBL/GenBank/DDBJ databases">
        <authorList>
            <consortium name="Pathogen Informatics"/>
        </authorList>
    </citation>
    <scope>NUCLEOTIDE SEQUENCE [LARGE SCALE GENOMIC DNA]</scope>
</reference>
<evidence type="ECO:0000256" key="1">
    <source>
        <dbReference type="SAM" id="MobiDB-lite"/>
    </source>
</evidence>
<gene>
    <name evidence="2" type="ORF">HPBE_LOCUS26000</name>
</gene>
<feature type="compositionally biased region" description="Basic and acidic residues" evidence="1">
    <location>
        <begin position="154"/>
        <end position="167"/>
    </location>
</feature>